<organism evidence="4 5">
    <name type="scientific">Fragariocoptes setiger</name>
    <dbReference type="NCBI Taxonomy" id="1670756"/>
    <lineage>
        <taxon>Eukaryota</taxon>
        <taxon>Metazoa</taxon>
        <taxon>Ecdysozoa</taxon>
        <taxon>Arthropoda</taxon>
        <taxon>Chelicerata</taxon>
        <taxon>Arachnida</taxon>
        <taxon>Acari</taxon>
        <taxon>Acariformes</taxon>
        <taxon>Trombidiformes</taxon>
        <taxon>Prostigmata</taxon>
        <taxon>Eupodina</taxon>
        <taxon>Eriophyoidea</taxon>
        <taxon>Phytoptidae</taxon>
        <taxon>Fragariocoptes</taxon>
    </lineage>
</organism>
<proteinExistence type="predicted"/>
<accession>A0ABQ7S636</accession>
<keyword evidence="5" id="KW-1185">Reference proteome</keyword>
<protein>
    <submittedName>
        <fullName evidence="4">ELAV-like protein 3</fullName>
    </submittedName>
</protein>
<keyword evidence="1 2" id="KW-0694">RNA-binding</keyword>
<evidence type="ECO:0000256" key="1">
    <source>
        <dbReference type="ARBA" id="ARBA00022884"/>
    </source>
</evidence>
<dbReference type="InterPro" id="IPR000504">
    <property type="entry name" value="RRM_dom"/>
</dbReference>
<gene>
    <name evidence="4" type="primary">elavl3</name>
    <name evidence="4" type="ORF">GZH46_02616</name>
</gene>
<reference evidence="4 5" key="1">
    <citation type="submission" date="2020-10" db="EMBL/GenBank/DDBJ databases">
        <authorList>
            <person name="Klimov P.B."/>
            <person name="Dyachkov S.M."/>
            <person name="Chetverikov P.E."/>
        </authorList>
    </citation>
    <scope>NUCLEOTIDE SEQUENCE [LARGE SCALE GENOMIC DNA]</scope>
    <source>
        <strain evidence="4">BMOC 18-1129-001#AD2665</strain>
        <tissue evidence="4">Entire mites</tissue>
    </source>
</reference>
<evidence type="ECO:0000256" key="2">
    <source>
        <dbReference type="PROSITE-ProRule" id="PRU00176"/>
    </source>
</evidence>
<name>A0ABQ7S636_9ACAR</name>
<dbReference type="SMART" id="SM00360">
    <property type="entry name" value="RRM"/>
    <property type="match status" value="1"/>
</dbReference>
<dbReference type="Gene3D" id="3.30.70.330">
    <property type="match status" value="1"/>
</dbReference>
<feature type="non-terminal residue" evidence="4">
    <location>
        <position position="1"/>
    </location>
</feature>
<dbReference type="PANTHER" id="PTHR10352">
    <property type="entry name" value="EUKARYOTIC TRANSLATION INITIATION FACTOR 3 SUBUNIT G"/>
    <property type="match status" value="1"/>
</dbReference>
<evidence type="ECO:0000259" key="3">
    <source>
        <dbReference type="PROSITE" id="PS50102"/>
    </source>
</evidence>
<dbReference type="SUPFAM" id="SSF54928">
    <property type="entry name" value="RNA-binding domain, RBD"/>
    <property type="match status" value="1"/>
</dbReference>
<dbReference type="Pfam" id="PF00076">
    <property type="entry name" value="RRM_1"/>
    <property type="match status" value="1"/>
</dbReference>
<feature type="domain" description="RRM" evidence="3">
    <location>
        <begin position="47"/>
        <end position="125"/>
    </location>
</feature>
<evidence type="ECO:0000313" key="4">
    <source>
        <dbReference type="EMBL" id="KAG9508878.1"/>
    </source>
</evidence>
<dbReference type="CDD" id="cd12377">
    <property type="entry name" value="RRM3_Hu"/>
    <property type="match status" value="1"/>
</dbReference>
<dbReference type="InterPro" id="IPR012677">
    <property type="entry name" value="Nucleotide-bd_a/b_plait_sf"/>
</dbReference>
<dbReference type="EMBL" id="JAIFTH010000865">
    <property type="protein sequence ID" value="KAG9508878.1"/>
    <property type="molecule type" value="Genomic_DNA"/>
</dbReference>
<dbReference type="InterPro" id="IPR035979">
    <property type="entry name" value="RBD_domain_sf"/>
</dbReference>
<dbReference type="PROSITE" id="PS50102">
    <property type="entry name" value="RRM"/>
    <property type="match status" value="1"/>
</dbReference>
<dbReference type="Proteomes" id="UP000825002">
    <property type="component" value="Unassembled WGS sequence"/>
</dbReference>
<sequence length="162" mass="16392">MLCAAAAAGNSGANSPLTSHLAAAAAVAAAAAATTTTGAPAASPSGWCIFVYNLAPEVQESDLWQLFGPFGAVPAVKVVRDTQTGKCKGFGFVTMSNYEEAMLAIQSLNGFMFYNRVLQVSFKTPAGGVAHTSGVTVLPSIGNSSGLGLVNTTNKSAKLGNF</sequence>
<comment type="caution">
    <text evidence="4">The sequence shown here is derived from an EMBL/GenBank/DDBJ whole genome shotgun (WGS) entry which is preliminary data.</text>
</comment>
<evidence type="ECO:0000313" key="5">
    <source>
        <dbReference type="Proteomes" id="UP000825002"/>
    </source>
</evidence>